<dbReference type="AlphaFoldDB" id="A0AAV3XZE5"/>
<accession>A0AAV3XZE5</accession>
<dbReference type="Proteomes" id="UP000735302">
    <property type="component" value="Unassembled WGS sequence"/>
</dbReference>
<protein>
    <submittedName>
        <fullName evidence="1">Uncharacterized protein</fullName>
    </submittedName>
</protein>
<dbReference type="SUPFAM" id="SSF51556">
    <property type="entry name" value="Metallo-dependent hydrolases"/>
    <property type="match status" value="1"/>
</dbReference>
<organism evidence="1 2">
    <name type="scientific">Plakobranchus ocellatus</name>
    <dbReference type="NCBI Taxonomy" id="259542"/>
    <lineage>
        <taxon>Eukaryota</taxon>
        <taxon>Metazoa</taxon>
        <taxon>Spiralia</taxon>
        <taxon>Lophotrochozoa</taxon>
        <taxon>Mollusca</taxon>
        <taxon>Gastropoda</taxon>
        <taxon>Heterobranchia</taxon>
        <taxon>Euthyneura</taxon>
        <taxon>Panpulmonata</taxon>
        <taxon>Sacoglossa</taxon>
        <taxon>Placobranchoidea</taxon>
        <taxon>Plakobranchidae</taxon>
        <taxon>Plakobranchus</taxon>
    </lineage>
</organism>
<proteinExistence type="predicted"/>
<dbReference type="Gene3D" id="3.20.20.140">
    <property type="entry name" value="Metal-dependent hydrolases"/>
    <property type="match status" value="1"/>
</dbReference>
<name>A0AAV3XZE5_9GAST</name>
<keyword evidence="2" id="KW-1185">Reference proteome</keyword>
<dbReference type="EMBL" id="BLXT01000264">
    <property type="protein sequence ID" value="GFN75352.1"/>
    <property type="molecule type" value="Genomic_DNA"/>
</dbReference>
<gene>
    <name evidence="1" type="ORF">PoB_000185800</name>
</gene>
<dbReference type="InterPro" id="IPR032466">
    <property type="entry name" value="Metal_Hydrolase"/>
</dbReference>
<sequence length="89" mass="9817">MKADNSAALYSQGAQELLLNDKRDFLVHTSFAGLVSSFEEHQKQGLLAVPGERLLLETDSRYLPTVDCRVGNTPHHVGDVALLLSKVRQ</sequence>
<reference evidence="1 2" key="1">
    <citation type="journal article" date="2021" name="Elife">
        <title>Chloroplast acquisition without the gene transfer in kleptoplastic sea slugs, Plakobranchus ocellatus.</title>
        <authorList>
            <person name="Maeda T."/>
            <person name="Takahashi S."/>
            <person name="Yoshida T."/>
            <person name="Shimamura S."/>
            <person name="Takaki Y."/>
            <person name="Nagai Y."/>
            <person name="Toyoda A."/>
            <person name="Suzuki Y."/>
            <person name="Arimoto A."/>
            <person name="Ishii H."/>
            <person name="Satoh N."/>
            <person name="Nishiyama T."/>
            <person name="Hasebe M."/>
            <person name="Maruyama T."/>
            <person name="Minagawa J."/>
            <person name="Obokata J."/>
            <person name="Shigenobu S."/>
        </authorList>
    </citation>
    <scope>NUCLEOTIDE SEQUENCE [LARGE SCALE GENOMIC DNA]</scope>
</reference>
<evidence type="ECO:0000313" key="1">
    <source>
        <dbReference type="EMBL" id="GFN75352.1"/>
    </source>
</evidence>
<comment type="caution">
    <text evidence="1">The sequence shown here is derived from an EMBL/GenBank/DDBJ whole genome shotgun (WGS) entry which is preliminary data.</text>
</comment>
<evidence type="ECO:0000313" key="2">
    <source>
        <dbReference type="Proteomes" id="UP000735302"/>
    </source>
</evidence>